<feature type="domain" description="Ryanodine receptor Ryr" evidence="2">
    <location>
        <begin position="510"/>
        <end position="577"/>
    </location>
</feature>
<feature type="transmembrane region" description="Helical" evidence="1">
    <location>
        <begin position="7"/>
        <end position="26"/>
    </location>
</feature>
<dbReference type="AlphaFoldDB" id="A0A0S3Q038"/>
<keyword evidence="1" id="KW-0472">Membrane</keyword>
<accession>A0A0S3Q038</accession>
<keyword evidence="5" id="KW-1185">Reference proteome</keyword>
<evidence type="ECO:0000259" key="3">
    <source>
        <dbReference type="Pfam" id="PF02254"/>
    </source>
</evidence>
<dbReference type="Pfam" id="PF02254">
    <property type="entry name" value="TrkA_N"/>
    <property type="match status" value="1"/>
</dbReference>
<proteinExistence type="predicted"/>
<dbReference type="GO" id="GO:0006813">
    <property type="term" value="P:potassium ion transport"/>
    <property type="evidence" value="ECO:0007669"/>
    <property type="project" value="InterPro"/>
</dbReference>
<dbReference type="Gene3D" id="6.20.350.10">
    <property type="match status" value="1"/>
</dbReference>
<keyword evidence="1" id="KW-0812">Transmembrane</keyword>
<dbReference type="InterPro" id="IPR036291">
    <property type="entry name" value="NAD(P)-bd_dom_sf"/>
</dbReference>
<evidence type="ECO:0000256" key="1">
    <source>
        <dbReference type="SAM" id="Phobius"/>
    </source>
</evidence>
<dbReference type="Pfam" id="PF02026">
    <property type="entry name" value="RyR"/>
    <property type="match status" value="1"/>
</dbReference>
<name>A0A0S3Q038_9BRAD</name>
<evidence type="ECO:0000259" key="2">
    <source>
        <dbReference type="Pfam" id="PF02026"/>
    </source>
</evidence>
<organism evidence="4 5">
    <name type="scientific">Variibacter gotjawalensis</name>
    <dbReference type="NCBI Taxonomy" id="1333996"/>
    <lineage>
        <taxon>Bacteria</taxon>
        <taxon>Pseudomonadati</taxon>
        <taxon>Pseudomonadota</taxon>
        <taxon>Alphaproteobacteria</taxon>
        <taxon>Hyphomicrobiales</taxon>
        <taxon>Nitrobacteraceae</taxon>
        <taxon>Variibacter</taxon>
    </lineage>
</organism>
<evidence type="ECO:0000313" key="4">
    <source>
        <dbReference type="EMBL" id="BAT61547.1"/>
    </source>
</evidence>
<dbReference type="RefSeq" id="WP_096358231.1">
    <property type="nucleotide sequence ID" value="NZ_AP014946.1"/>
</dbReference>
<dbReference type="InterPro" id="IPR050721">
    <property type="entry name" value="Trk_Ktr_HKT_K-transport"/>
</dbReference>
<dbReference type="PANTHER" id="PTHR43833">
    <property type="entry name" value="POTASSIUM CHANNEL PROTEIN 2-RELATED-RELATED"/>
    <property type="match status" value="1"/>
</dbReference>
<evidence type="ECO:0000313" key="5">
    <source>
        <dbReference type="Proteomes" id="UP000236884"/>
    </source>
</evidence>
<dbReference type="InterPro" id="IPR003148">
    <property type="entry name" value="RCK_N"/>
</dbReference>
<dbReference type="PANTHER" id="PTHR43833:SF11">
    <property type="entry name" value="VOLTAGE-GATED POTASSIUM CHANNEL KCH"/>
    <property type="match status" value="1"/>
</dbReference>
<feature type="domain" description="RCK N-terminal" evidence="3">
    <location>
        <begin position="113"/>
        <end position="204"/>
    </location>
</feature>
<dbReference type="SUPFAM" id="SSF51735">
    <property type="entry name" value="NAD(P)-binding Rossmann-fold domains"/>
    <property type="match status" value="1"/>
</dbReference>
<dbReference type="KEGG" id="vgo:GJW-30_1_04106"/>
<dbReference type="EMBL" id="AP014946">
    <property type="protein sequence ID" value="BAT61547.1"/>
    <property type="molecule type" value="Genomic_DNA"/>
</dbReference>
<dbReference type="OrthoDB" id="4228364at2"/>
<dbReference type="Gene3D" id="3.40.50.720">
    <property type="entry name" value="NAD(P)-binding Rossmann-like Domain"/>
    <property type="match status" value="1"/>
</dbReference>
<sequence>MDFNKKYIASFGMLLIGTILSLIGYFDMLARPPLGLSGGILWYESFLHTAEMLFKPFAGPPGTPQNSPEQPWTMLVARVLMPLALLLSVTVAIFETFGRTIRAFLARFRRGHVVVCDSGERAYNLVENLARDGKTKVVVIEMNEKSDDEAYHRLNVPVIQAGGPVTFGTLRAASLHRASALVAMCDDDMLNVEAVLKAKALVQKSRSHTLPPLKARAAVGDPDLRQAASLLLVERSPTYEFGMMSLQRNMVRGLLADHPLDLDDAVVAGARTHVVIVGFGETGKALALQIGRMAHFADGRKPLLTIVDQDATAAVESFARQHVSFRNACDLHAVSADMRQEQPEGLEAIFSDIRPTRVVICLGNEGLGLAAGAKVQRTATRFNLGDLPIFVRLSGAPSVAGAIARASGATLAYIRPFGQPEKVSTPEIVLKESLDLMARAVHQTYLEMIGPPARDAPVKPSAEPWERLAEDYRDASRHQSDHLEAKLRAVNFEAVKGDQESKFDLSPEEIERLAQMEHARWCAERYIAGWRHGAVRNDATREHPSLEPWDDLSAAEKQKDRDMVHGIPRILKNAGYYARRVGSEPAQKTRLTQLLRRK</sequence>
<protein>
    <submittedName>
        <fullName evidence="4">Potassium transporter peripheral membrane component</fullName>
    </submittedName>
</protein>
<keyword evidence="1" id="KW-1133">Transmembrane helix</keyword>
<gene>
    <name evidence="4" type="ORF">GJW-30_1_04106</name>
</gene>
<reference evidence="4 5" key="1">
    <citation type="submission" date="2015-08" db="EMBL/GenBank/DDBJ databases">
        <title>Investigation of the bacterial diversity of lava forest soil.</title>
        <authorList>
            <person name="Lee J.S."/>
        </authorList>
    </citation>
    <scope>NUCLEOTIDE SEQUENCE [LARGE SCALE GENOMIC DNA]</scope>
    <source>
        <strain evidence="4 5">GJW-30</strain>
    </source>
</reference>
<dbReference type="InterPro" id="IPR003032">
    <property type="entry name" value="Ryanodine_rcpt"/>
</dbReference>
<dbReference type="Proteomes" id="UP000236884">
    <property type="component" value="Chromosome"/>
</dbReference>